<name>A0ABN9T2G0_9DINO</name>
<feature type="transmembrane region" description="Helical" evidence="1">
    <location>
        <begin position="1045"/>
        <end position="1067"/>
    </location>
</feature>
<feature type="transmembrane region" description="Helical" evidence="1">
    <location>
        <begin position="836"/>
        <end position="856"/>
    </location>
</feature>
<feature type="transmembrane region" description="Helical" evidence="1">
    <location>
        <begin position="1079"/>
        <end position="1098"/>
    </location>
</feature>
<evidence type="ECO:0000256" key="1">
    <source>
        <dbReference type="SAM" id="Phobius"/>
    </source>
</evidence>
<feature type="transmembrane region" description="Helical" evidence="1">
    <location>
        <begin position="619"/>
        <end position="639"/>
    </location>
</feature>
<feature type="transmembrane region" description="Helical" evidence="1">
    <location>
        <begin position="862"/>
        <end position="879"/>
    </location>
</feature>
<evidence type="ECO:0000313" key="3">
    <source>
        <dbReference type="Proteomes" id="UP001189429"/>
    </source>
</evidence>
<dbReference type="InterPro" id="IPR016024">
    <property type="entry name" value="ARM-type_fold"/>
</dbReference>
<feature type="transmembrane region" description="Helical" evidence="1">
    <location>
        <begin position="721"/>
        <end position="745"/>
    </location>
</feature>
<comment type="caution">
    <text evidence="2">The sequence shown here is derived from an EMBL/GenBank/DDBJ whole genome shotgun (WGS) entry which is preliminary data.</text>
</comment>
<dbReference type="Gene3D" id="1.25.10.10">
    <property type="entry name" value="Leucine-rich Repeat Variant"/>
    <property type="match status" value="2"/>
</dbReference>
<dbReference type="EMBL" id="CAUYUJ010014267">
    <property type="protein sequence ID" value="CAK0839067.1"/>
    <property type="molecule type" value="Genomic_DNA"/>
</dbReference>
<feature type="transmembrane region" description="Helical" evidence="1">
    <location>
        <begin position="1004"/>
        <end position="1025"/>
    </location>
</feature>
<organism evidence="2 3">
    <name type="scientific">Prorocentrum cordatum</name>
    <dbReference type="NCBI Taxonomy" id="2364126"/>
    <lineage>
        <taxon>Eukaryota</taxon>
        <taxon>Sar</taxon>
        <taxon>Alveolata</taxon>
        <taxon>Dinophyceae</taxon>
        <taxon>Prorocentrales</taxon>
        <taxon>Prorocentraceae</taxon>
        <taxon>Prorocentrum</taxon>
    </lineage>
</organism>
<dbReference type="Proteomes" id="UP001189429">
    <property type="component" value="Unassembled WGS sequence"/>
</dbReference>
<keyword evidence="1" id="KW-1133">Transmembrane helix</keyword>
<feature type="transmembrane region" description="Helical" evidence="1">
    <location>
        <begin position="591"/>
        <end position="610"/>
    </location>
</feature>
<keyword evidence="1" id="KW-0812">Transmembrane</keyword>
<gene>
    <name evidence="2" type="ORF">PCOR1329_LOCUS34848</name>
</gene>
<proteinExistence type="predicted"/>
<feature type="transmembrane region" description="Helical" evidence="1">
    <location>
        <begin position="934"/>
        <end position="957"/>
    </location>
</feature>
<feature type="transmembrane region" description="Helical" evidence="1">
    <location>
        <begin position="1136"/>
        <end position="1160"/>
    </location>
</feature>
<keyword evidence="1" id="KW-0472">Membrane</keyword>
<dbReference type="SUPFAM" id="SSF48371">
    <property type="entry name" value="ARM repeat"/>
    <property type="match status" value="1"/>
</dbReference>
<reference evidence="2" key="1">
    <citation type="submission" date="2023-10" db="EMBL/GenBank/DDBJ databases">
        <authorList>
            <person name="Chen Y."/>
            <person name="Shah S."/>
            <person name="Dougan E. K."/>
            <person name="Thang M."/>
            <person name="Chan C."/>
        </authorList>
    </citation>
    <scope>NUCLEOTIDE SEQUENCE [LARGE SCALE GENOMIC DNA]</scope>
</reference>
<evidence type="ECO:0000313" key="2">
    <source>
        <dbReference type="EMBL" id="CAK0839067.1"/>
    </source>
</evidence>
<protein>
    <submittedName>
        <fullName evidence="2">Uncharacterized protein</fullName>
    </submittedName>
</protein>
<dbReference type="InterPro" id="IPR011989">
    <property type="entry name" value="ARM-like"/>
</dbReference>
<feature type="transmembrane region" description="Helical" evidence="1">
    <location>
        <begin position="900"/>
        <end position="922"/>
    </location>
</feature>
<keyword evidence="3" id="KW-1185">Reference proteome</keyword>
<accession>A0ABN9T2G0</accession>
<feature type="transmembrane region" description="Helical" evidence="1">
    <location>
        <begin position="686"/>
        <end position="709"/>
    </location>
</feature>
<sequence length="1231" mass="132432">MIRSHRGSRLSVFSCLWSIGTYMCMRRTSPRIWALLPLVAQGYRDSWQDSTLEVSAASAATPSAEANTVQRGPGSEWASDCEANPLQCANDAIPNACNSSLSSCRAVVSTVHLLSIDTDSRVRSAIAEISIPAICARAADLCEEVFLLVANISSDESEFVRQSVAEHALPAACNAARCHAVFPYLLSLSEDPSVKVRRAIAVYALPAACAADLCEQVLPVLLRMSRDLSNNAEPVREAVASAALPAAFEARVGCSAALAILQVLEDDENMVVRAEVARLSLPAACTHGCCDAAIQSLIRLGKDKKPRVRKNIAWYALPLACSSNRSRDLIPTISSLTMDGEAGVRTRTARRLLPAACRAGLCGGMLSDMQRLATDSGDVVEPLAHNAVPRACAADAGLCEKLMPTIQSMGHHPGEKVRLAVADTALAVCTGTLCDQFLPLLRSLSNDTSALVSASAKRSLHVCAQRSQLRAEYAAIGDLSRQANQPMAFSVDHVLQVPAGVAMTLAGRHPVKLAAHRCPNWKACPGNNGTRLSADPSSSQPTCGLRTVSPGPCEDGFDPEVPGCAGCLHEYRRSTTDPFKCKACGKYVSDILWFLLAPLGVFLVGMKSALNPKSERFGSLYKITMAYVTSSFLILNALLSSPIGKDIAGKARNAFSLSLTAADGISGFKVGTIDCLLGRPADVGEWIVASNVVPLSLLFISIVVASAWGCMCTTDEGLVTLVVRPILVVTNSFLPSMLTAFLHSWPCYHTQKMGDLTERMMMYQIRSPCPSYTSWHSLLGVIGCTLLLASGPGLWCVLLAMSEKGDETDYAERQRWDARLMFLTGAYKAKTRWWEVVVMVRKVAFAIIVALCPQSYALGTHLLAVLMVLGVALSLHLTVRPYAVPDSECIAQDGKPLFSLNLLEASSLTISFLCMGATAYVTTDTWSQSKLVSLTLVHAAVFLLSAFGTLLFCLLAYEGLPKLKGMARASIFSSGETATLESSAEGQQSEDSGVSGDRSVLRFAPYYCVMFFAVLVPDLIAVFVYSPVGLGPDIYDGITSSGSNLLGNCMAIVSACWLTVLFVFDMFDAAMWEHWVKAVVRFLSIVILVVLVFTGLTLKSVKCPWAPLLMCMVATVCLLAVKRVQCSGSAVGLPHFYLATAICYGMCATAMLVVWIFWVMSADGPRDLWWNTDTERWLVHKYAGVYRVLTPVELASESSPLELQEYCLHRSLIHSGIGSADIQDAEAGNEG</sequence>
<feature type="transmembrane region" description="Helical" evidence="1">
    <location>
        <begin position="778"/>
        <end position="800"/>
    </location>
</feature>